<gene>
    <name evidence="8" type="primary">cypC</name>
    <name evidence="8" type="ORF">GCM10011589_39930</name>
</gene>
<dbReference type="PANTHER" id="PTHR24286:SF24">
    <property type="entry name" value="LANOSTEROL 14-ALPHA DEMETHYLASE"/>
    <property type="match status" value="1"/>
</dbReference>
<keyword evidence="9" id="KW-1185">Reference proteome</keyword>
<proteinExistence type="inferred from homology"/>
<sequence length="419" mass="46063">MIRMPRLDQSIPMLARGYAWLPDLRRAAGRDAVRTRLMVRPALGVMGTGGARFLYDERNVRRSGALPEPVVSTLFGHGAVHTLDGEAHRVRKAMFVHLLMGEGIGDLVDRVTTAWDEAAQRWAQQPQVVLMDAAAEVLTRGVCDWAAVPVGDEELPALARDLTTMVDGFATGAPRHWRARRVRQRREAWLAGIVEGVRSGRREVPTGSVLDVVAGHRDSDGELLEPRVAAVEVLNVIRPTAAVSWFVGFTAHALHHWPGMRERLRTGEPAFATAMAHEVRRYYPFAPFIGGRSPREVEWEGERVPAGAMVLLDLFGQNHDPELFPEPYAFRPERFLDGEGAGAAVRRIGPWELVPQGAGDPRTGHRCPGEDITVALLSALAVRLARLGYTLPPQDLEISLRRIPARPASGVVLTAVRPG</sequence>
<comment type="similarity">
    <text evidence="2">Belongs to the cytochrome P450 family.</text>
</comment>
<evidence type="ECO:0000256" key="4">
    <source>
        <dbReference type="ARBA" id="ARBA00022723"/>
    </source>
</evidence>
<keyword evidence="5" id="KW-0560">Oxidoreductase</keyword>
<dbReference type="Pfam" id="PF00067">
    <property type="entry name" value="p450"/>
    <property type="match status" value="1"/>
</dbReference>
<keyword evidence="4" id="KW-0479">Metal-binding</keyword>
<comment type="caution">
    <text evidence="8">The sequence shown here is derived from an EMBL/GenBank/DDBJ whole genome shotgun (WGS) entry which is preliminary data.</text>
</comment>
<accession>A0ABQ2G819</accession>
<dbReference type="Gene3D" id="1.10.630.10">
    <property type="entry name" value="Cytochrome P450"/>
    <property type="match status" value="1"/>
</dbReference>
<evidence type="ECO:0000256" key="7">
    <source>
        <dbReference type="ARBA" id="ARBA00023033"/>
    </source>
</evidence>
<evidence type="ECO:0000313" key="8">
    <source>
        <dbReference type="EMBL" id="GGL79725.1"/>
    </source>
</evidence>
<evidence type="ECO:0000256" key="2">
    <source>
        <dbReference type="ARBA" id="ARBA00010617"/>
    </source>
</evidence>
<dbReference type="EMBL" id="BMMI01000008">
    <property type="protein sequence ID" value="GGL79725.1"/>
    <property type="molecule type" value="Genomic_DNA"/>
</dbReference>
<dbReference type="PANTHER" id="PTHR24286">
    <property type="entry name" value="CYTOCHROME P450 26"/>
    <property type="match status" value="1"/>
</dbReference>
<dbReference type="InterPro" id="IPR036396">
    <property type="entry name" value="Cyt_P450_sf"/>
</dbReference>
<keyword evidence="7" id="KW-0503">Monooxygenase</keyword>
<dbReference type="SUPFAM" id="SSF48264">
    <property type="entry name" value="Cytochrome P450"/>
    <property type="match status" value="1"/>
</dbReference>
<organism evidence="8 9">
    <name type="scientific">Modestobacter marinus</name>
    <dbReference type="NCBI Taxonomy" id="477641"/>
    <lineage>
        <taxon>Bacteria</taxon>
        <taxon>Bacillati</taxon>
        <taxon>Actinomycetota</taxon>
        <taxon>Actinomycetes</taxon>
        <taxon>Geodermatophilales</taxon>
        <taxon>Geodermatophilaceae</taxon>
        <taxon>Modestobacter</taxon>
    </lineage>
</organism>
<evidence type="ECO:0000313" key="9">
    <source>
        <dbReference type="Proteomes" id="UP000648663"/>
    </source>
</evidence>
<protein>
    <submittedName>
        <fullName evidence="8">Fatty-acid peroxygenase</fullName>
    </submittedName>
</protein>
<dbReference type="InterPro" id="IPR002401">
    <property type="entry name" value="Cyt_P450_E_grp-I"/>
</dbReference>
<dbReference type="Proteomes" id="UP000648663">
    <property type="component" value="Unassembled WGS sequence"/>
</dbReference>
<dbReference type="PRINTS" id="PR00463">
    <property type="entry name" value="EP450I"/>
</dbReference>
<evidence type="ECO:0000256" key="3">
    <source>
        <dbReference type="ARBA" id="ARBA00022617"/>
    </source>
</evidence>
<evidence type="ECO:0000256" key="6">
    <source>
        <dbReference type="ARBA" id="ARBA00023004"/>
    </source>
</evidence>
<evidence type="ECO:0000256" key="5">
    <source>
        <dbReference type="ARBA" id="ARBA00023002"/>
    </source>
</evidence>
<keyword evidence="6" id="KW-0408">Iron</keyword>
<keyword evidence="3" id="KW-0349">Heme</keyword>
<dbReference type="CDD" id="cd11067">
    <property type="entry name" value="CYP152"/>
    <property type="match status" value="1"/>
</dbReference>
<comment type="cofactor">
    <cofactor evidence="1">
        <name>heme</name>
        <dbReference type="ChEBI" id="CHEBI:30413"/>
    </cofactor>
</comment>
<name>A0ABQ2G819_9ACTN</name>
<evidence type="ECO:0000256" key="1">
    <source>
        <dbReference type="ARBA" id="ARBA00001971"/>
    </source>
</evidence>
<reference evidence="9" key="1">
    <citation type="journal article" date="2019" name="Int. J. Syst. Evol. Microbiol.">
        <title>The Global Catalogue of Microorganisms (GCM) 10K type strain sequencing project: providing services to taxonomists for standard genome sequencing and annotation.</title>
        <authorList>
            <consortium name="The Broad Institute Genomics Platform"/>
            <consortium name="The Broad Institute Genome Sequencing Center for Infectious Disease"/>
            <person name="Wu L."/>
            <person name="Ma J."/>
        </authorList>
    </citation>
    <scope>NUCLEOTIDE SEQUENCE [LARGE SCALE GENOMIC DNA]</scope>
    <source>
        <strain evidence="9">CGMCC 4.5581</strain>
    </source>
</reference>
<dbReference type="InterPro" id="IPR001128">
    <property type="entry name" value="Cyt_P450"/>
</dbReference>
<dbReference type="RefSeq" id="WP_243850162.1">
    <property type="nucleotide sequence ID" value="NZ_JAAMPA010000001.1"/>
</dbReference>